<reference evidence="1 2" key="1">
    <citation type="journal article" date="2017" name="Environ. Microbiol.">
        <title>Decay of the glycolytic pathway and adaptation to intranuclear parasitism within Enterocytozoonidae microsporidia.</title>
        <authorList>
            <person name="Wiredu Boakye D."/>
            <person name="Jaroenlak P."/>
            <person name="Prachumwat A."/>
            <person name="Williams T.A."/>
            <person name="Bateman K.S."/>
            <person name="Itsathitphaisarn O."/>
            <person name="Sritunyalucksana K."/>
            <person name="Paszkiewicz K.H."/>
            <person name="Moore K.A."/>
            <person name="Stentiford G.D."/>
            <person name="Williams B.A."/>
        </authorList>
    </citation>
    <scope>NUCLEOTIDE SEQUENCE [LARGE SCALE GENOMIC DNA]</scope>
    <source>
        <strain evidence="1 2">GB1</strain>
    </source>
</reference>
<name>A0A1Y1S833_9MICR</name>
<keyword evidence="2" id="KW-1185">Reference proteome</keyword>
<evidence type="ECO:0000313" key="1">
    <source>
        <dbReference type="EMBL" id="ORD94342.1"/>
    </source>
</evidence>
<protein>
    <submittedName>
        <fullName evidence="1">Uncharacterized protein</fullName>
    </submittedName>
</protein>
<dbReference type="EMBL" id="LWDP01000024">
    <property type="protein sequence ID" value="ORD94342.1"/>
    <property type="molecule type" value="Genomic_DNA"/>
</dbReference>
<proteinExistence type="predicted"/>
<sequence>MLKTNKFILVTHKIKMDAISDVYVVKDTLYLTYNNKKYSATIQRSLQSYVKIADDENIEIINKEAFLRLSKQ</sequence>
<gene>
    <name evidence="1" type="ORF">ECANGB1_876</name>
</gene>
<accession>A0A1Y1S833</accession>
<dbReference type="VEuPathDB" id="MicrosporidiaDB:ECANGB1_876"/>
<comment type="caution">
    <text evidence="1">The sequence shown here is derived from an EMBL/GenBank/DDBJ whole genome shotgun (WGS) entry which is preliminary data.</text>
</comment>
<dbReference type="AlphaFoldDB" id="A0A1Y1S833"/>
<evidence type="ECO:0000313" key="2">
    <source>
        <dbReference type="Proteomes" id="UP000192639"/>
    </source>
</evidence>
<organism evidence="1 2">
    <name type="scientific">Enterospora canceri</name>
    <dbReference type="NCBI Taxonomy" id="1081671"/>
    <lineage>
        <taxon>Eukaryota</taxon>
        <taxon>Fungi</taxon>
        <taxon>Fungi incertae sedis</taxon>
        <taxon>Microsporidia</taxon>
        <taxon>Enterocytozoonidae</taxon>
        <taxon>Enterospora</taxon>
    </lineage>
</organism>
<dbReference type="Proteomes" id="UP000192639">
    <property type="component" value="Unassembled WGS sequence"/>
</dbReference>